<dbReference type="EMBL" id="LN854185">
    <property type="protein sequence ID" value="CRY97670.1"/>
    <property type="molecule type" value="Genomic_DNA"/>
</dbReference>
<accession>A0A0H5Q8D8</accession>
<proteinExistence type="predicted"/>
<name>A0A0H5Q8D8_9ZZZZ</name>
<reference evidence="1" key="2">
    <citation type="submission" date="2015-07" db="EMBL/GenBank/DDBJ databases">
        <title>Plasmids, circular viruses and viroids from rat gut.</title>
        <authorList>
            <person name="Jorgensen T.J."/>
            <person name="Hansen M.A."/>
            <person name="Xu Z."/>
            <person name="Tabak M.A."/>
            <person name="Sorensen S.J."/>
            <person name="Hansen L.H."/>
        </authorList>
    </citation>
    <scope>NUCLEOTIDE SEQUENCE</scope>
    <source>
        <strain evidence="1">RGFK1682</strain>
    </source>
</reference>
<evidence type="ECO:0000313" key="1">
    <source>
        <dbReference type="EMBL" id="CRY97670.1"/>
    </source>
</evidence>
<protein>
    <submittedName>
        <fullName evidence="1">Uncharacterized protein</fullName>
    </submittedName>
</protein>
<reference evidence="1" key="1">
    <citation type="submission" date="2015-06" db="EMBL/GenBank/DDBJ databases">
        <authorList>
            <person name="Joergensen T."/>
        </authorList>
    </citation>
    <scope>NUCLEOTIDE SEQUENCE</scope>
    <source>
        <strain evidence="1">RGFK1682</strain>
    </source>
</reference>
<sequence length="102" mass="11613">MRVSQEVLQHIGDYDDVRGQLSKEHCTVCEAECWTVRMEVGVWSGKRVVYRTAGIMKHSTKTAAPVILKRATDVVVDAWIRAAVHEHFLEHQPTLWADAEVE</sequence>
<organism evidence="1">
    <name type="scientific">uncultured prokaryote</name>
    <dbReference type="NCBI Taxonomy" id="198431"/>
    <lineage>
        <taxon>unclassified sequences</taxon>
        <taxon>environmental samples</taxon>
    </lineage>
</organism>
<dbReference type="AlphaFoldDB" id="A0A0H5Q8D8"/>